<dbReference type="RefSeq" id="WP_242179498.1">
    <property type="nucleotide sequence ID" value="NZ_JAKQYM010000018.1"/>
</dbReference>
<gene>
    <name evidence="1" type="ORF">MC378_14525</name>
</gene>
<evidence type="ECO:0000313" key="1">
    <source>
        <dbReference type="EMBL" id="MCI2230391.1"/>
    </source>
</evidence>
<accession>A0A9X1VQE5</accession>
<evidence type="ECO:0000313" key="2">
    <source>
        <dbReference type="Proteomes" id="UP001139369"/>
    </source>
</evidence>
<reference evidence="1" key="1">
    <citation type="submission" date="2022-02" db="EMBL/GenBank/DDBJ databases">
        <title>Polaribacter sp. MSW13, isolated from seawater.</title>
        <authorList>
            <person name="Kristyanto S."/>
            <person name="Jung J."/>
            <person name="Jeon C.O."/>
        </authorList>
    </citation>
    <scope>NUCLEOTIDE SEQUENCE</scope>
    <source>
        <strain evidence="1">MSW13</strain>
    </source>
</reference>
<protein>
    <submittedName>
        <fullName evidence="1">Uncharacterized protein</fullName>
    </submittedName>
</protein>
<comment type="caution">
    <text evidence="1">The sequence shown here is derived from an EMBL/GenBank/DDBJ whole genome shotgun (WGS) entry which is preliminary data.</text>
</comment>
<dbReference type="AlphaFoldDB" id="A0A9X1VQE5"/>
<name>A0A9X1VQE5_9FLAO</name>
<sequence>MQSKQQIMSPHDIVILLKIASYGSQQWFQKSMAEGLGISQSEISKSLNRSKYAGLIDPKGKKVMKLALLEFLQFGLRYVFPQKPGAVVRGIPTSHSAAPLKDKIESTEHYVWPYAKGTVRGQSIIPLYPSVPEAALKDAKLYELLALVDALRVGRAREKELAIIEIKSRLGFGK</sequence>
<dbReference type="Proteomes" id="UP001139369">
    <property type="component" value="Unassembled WGS sequence"/>
</dbReference>
<dbReference type="EMBL" id="JAKQYM010000018">
    <property type="protein sequence ID" value="MCI2230391.1"/>
    <property type="molecule type" value="Genomic_DNA"/>
</dbReference>
<organism evidence="1 2">
    <name type="scientific">Polaribacter marinus</name>
    <dbReference type="NCBI Taxonomy" id="2916838"/>
    <lineage>
        <taxon>Bacteria</taxon>
        <taxon>Pseudomonadati</taxon>
        <taxon>Bacteroidota</taxon>
        <taxon>Flavobacteriia</taxon>
        <taxon>Flavobacteriales</taxon>
        <taxon>Flavobacteriaceae</taxon>
    </lineage>
</organism>
<keyword evidence="2" id="KW-1185">Reference proteome</keyword>
<proteinExistence type="predicted"/>